<feature type="region of interest" description="Disordered" evidence="1">
    <location>
        <begin position="1"/>
        <end position="22"/>
    </location>
</feature>
<dbReference type="EMBL" id="SMMG02000007">
    <property type="protein sequence ID" value="KAA3465911.1"/>
    <property type="molecule type" value="Genomic_DNA"/>
</dbReference>
<proteinExistence type="predicted"/>
<comment type="caution">
    <text evidence="2">The sequence shown here is derived from an EMBL/GenBank/DDBJ whole genome shotgun (WGS) entry which is preliminary data.</text>
</comment>
<evidence type="ECO:0000256" key="1">
    <source>
        <dbReference type="SAM" id="MobiDB-lite"/>
    </source>
</evidence>
<name>A0A5B6VA94_9ROSI</name>
<evidence type="ECO:0000313" key="2">
    <source>
        <dbReference type="EMBL" id="KAA3465911.1"/>
    </source>
</evidence>
<protein>
    <submittedName>
        <fullName evidence="2">Retrotransposon gag protein</fullName>
    </submittedName>
</protein>
<reference evidence="3" key="1">
    <citation type="journal article" date="2019" name="Plant Biotechnol. J.">
        <title>Genome sequencing of the Australian wild diploid species Gossypium australe highlights disease resistance and delayed gland morphogenesis.</title>
        <authorList>
            <person name="Cai Y."/>
            <person name="Cai X."/>
            <person name="Wang Q."/>
            <person name="Wang P."/>
            <person name="Zhang Y."/>
            <person name="Cai C."/>
            <person name="Xu Y."/>
            <person name="Wang K."/>
            <person name="Zhou Z."/>
            <person name="Wang C."/>
            <person name="Geng S."/>
            <person name="Li B."/>
            <person name="Dong Q."/>
            <person name="Hou Y."/>
            <person name="Wang H."/>
            <person name="Ai P."/>
            <person name="Liu Z."/>
            <person name="Yi F."/>
            <person name="Sun M."/>
            <person name="An G."/>
            <person name="Cheng J."/>
            <person name="Zhang Y."/>
            <person name="Shi Q."/>
            <person name="Xie Y."/>
            <person name="Shi X."/>
            <person name="Chang Y."/>
            <person name="Huang F."/>
            <person name="Chen Y."/>
            <person name="Hong S."/>
            <person name="Mi L."/>
            <person name="Sun Q."/>
            <person name="Zhang L."/>
            <person name="Zhou B."/>
            <person name="Peng R."/>
            <person name="Zhang X."/>
            <person name="Liu F."/>
        </authorList>
    </citation>
    <scope>NUCLEOTIDE SEQUENCE [LARGE SCALE GENOMIC DNA]</scope>
    <source>
        <strain evidence="3">cv. PA1801</strain>
    </source>
</reference>
<keyword evidence="3" id="KW-1185">Reference proteome</keyword>
<evidence type="ECO:0000313" key="3">
    <source>
        <dbReference type="Proteomes" id="UP000325315"/>
    </source>
</evidence>
<gene>
    <name evidence="2" type="ORF">EPI10_001045</name>
</gene>
<accession>A0A5B6VA94</accession>
<feature type="compositionally biased region" description="Polar residues" evidence="1">
    <location>
        <begin position="10"/>
        <end position="22"/>
    </location>
</feature>
<sequence length="148" mass="16677">MRKHLRTAKNHWSSQIQKGDSPSTTVLSLHIIQGSQGHDTMWLTTHFNGVWAIILVNSSSTPFLDIKIVRKANLHVDPTTKIKVIVTNGKRLNCVELVILNHAVYTPRSTNLWMCSICPTGCHHTISRITRSLSLMKTKSSRLDLIDI</sequence>
<dbReference type="Proteomes" id="UP000325315">
    <property type="component" value="Unassembled WGS sequence"/>
</dbReference>
<dbReference type="AlphaFoldDB" id="A0A5B6VA94"/>
<organism evidence="2 3">
    <name type="scientific">Gossypium australe</name>
    <dbReference type="NCBI Taxonomy" id="47621"/>
    <lineage>
        <taxon>Eukaryota</taxon>
        <taxon>Viridiplantae</taxon>
        <taxon>Streptophyta</taxon>
        <taxon>Embryophyta</taxon>
        <taxon>Tracheophyta</taxon>
        <taxon>Spermatophyta</taxon>
        <taxon>Magnoliopsida</taxon>
        <taxon>eudicotyledons</taxon>
        <taxon>Gunneridae</taxon>
        <taxon>Pentapetalae</taxon>
        <taxon>rosids</taxon>
        <taxon>malvids</taxon>
        <taxon>Malvales</taxon>
        <taxon>Malvaceae</taxon>
        <taxon>Malvoideae</taxon>
        <taxon>Gossypium</taxon>
    </lineage>
</organism>